<comment type="caution">
    <text evidence="2">The sequence shown here is derived from an EMBL/GenBank/DDBJ whole genome shotgun (WGS) entry which is preliminary data.</text>
</comment>
<feature type="compositionally biased region" description="Polar residues" evidence="1">
    <location>
        <begin position="84"/>
        <end position="96"/>
    </location>
</feature>
<name>A0A428RCQ4_9HYPO</name>
<organism evidence="2 3">
    <name type="scientific">Fusarium floridanum</name>
    <dbReference type="NCBI Taxonomy" id="1325733"/>
    <lineage>
        <taxon>Eukaryota</taxon>
        <taxon>Fungi</taxon>
        <taxon>Dikarya</taxon>
        <taxon>Ascomycota</taxon>
        <taxon>Pezizomycotina</taxon>
        <taxon>Sordariomycetes</taxon>
        <taxon>Hypocreomycetidae</taxon>
        <taxon>Hypocreales</taxon>
        <taxon>Nectriaceae</taxon>
        <taxon>Fusarium</taxon>
        <taxon>Fusarium solani species complex</taxon>
    </lineage>
</organism>
<feature type="region of interest" description="Disordered" evidence="1">
    <location>
        <begin position="62"/>
        <end position="96"/>
    </location>
</feature>
<proteinExistence type="predicted"/>
<feature type="compositionally biased region" description="Low complexity" evidence="1">
    <location>
        <begin position="72"/>
        <end position="83"/>
    </location>
</feature>
<gene>
    <name evidence="2" type="ORF">CEP51_010988</name>
</gene>
<dbReference type="EMBL" id="NKCL01000357">
    <property type="protein sequence ID" value="RSL75302.1"/>
    <property type="molecule type" value="Genomic_DNA"/>
</dbReference>
<dbReference type="AlphaFoldDB" id="A0A428RCQ4"/>
<feature type="region of interest" description="Disordered" evidence="1">
    <location>
        <begin position="30"/>
        <end position="50"/>
    </location>
</feature>
<evidence type="ECO:0000256" key="1">
    <source>
        <dbReference type="SAM" id="MobiDB-lite"/>
    </source>
</evidence>
<keyword evidence="3" id="KW-1185">Reference proteome</keyword>
<evidence type="ECO:0000313" key="3">
    <source>
        <dbReference type="Proteomes" id="UP000287972"/>
    </source>
</evidence>
<reference evidence="2 3" key="1">
    <citation type="submission" date="2017-06" db="EMBL/GenBank/DDBJ databases">
        <title>Comparative genomic analysis of Ambrosia Fusariam Clade fungi.</title>
        <authorList>
            <person name="Stajich J.E."/>
            <person name="Carrillo J."/>
            <person name="Kijimoto T."/>
            <person name="Eskalen A."/>
            <person name="O'Donnell K."/>
            <person name="Kasson M."/>
        </authorList>
    </citation>
    <scope>NUCLEOTIDE SEQUENCE [LARGE SCALE GENOMIC DNA]</scope>
    <source>
        <strain evidence="2 3">NRRL62606</strain>
    </source>
</reference>
<dbReference type="Proteomes" id="UP000287972">
    <property type="component" value="Unassembled WGS sequence"/>
</dbReference>
<accession>A0A428RCQ4</accession>
<evidence type="ECO:0000313" key="2">
    <source>
        <dbReference type="EMBL" id="RSL75302.1"/>
    </source>
</evidence>
<sequence>MVETKYVVQLQRRRTWQRSARAPTIRANLMNDSLKPGQGEQQNSLPAAESVVAKQAQAVLARAGAGAGAGAGAANANQRQPRNLVTSRQASGRQRR</sequence>
<protein>
    <submittedName>
        <fullName evidence="2">Uncharacterized protein</fullName>
    </submittedName>
</protein>